<evidence type="ECO:0000256" key="5">
    <source>
        <dbReference type="ARBA" id="ARBA00022692"/>
    </source>
</evidence>
<evidence type="ECO:0000256" key="6">
    <source>
        <dbReference type="ARBA" id="ARBA00022989"/>
    </source>
</evidence>
<keyword evidence="6 9" id="KW-1133">Transmembrane helix</keyword>
<keyword evidence="11" id="KW-1185">Reference proteome</keyword>
<feature type="transmembrane region" description="Helical" evidence="9">
    <location>
        <begin position="400"/>
        <end position="422"/>
    </location>
</feature>
<sequence>MFSQHYKALLRHLGSFLRIPALLCLPTFVVIIVFREWFAVPAFAVLLVLTFGIGQFLFVRFRHHTHLPASSAFGLIALTWLLVTVAGIIPYYGVALTGHSGCREFLDLNSAFFESMSGFTGTGLTMVKKPANLPHCLQWWRSVTEWSGSLGMIFIAVAFLRKKKEIDKIYTAETNSFDIDGDYPKTIGKIWWMYVLFTALSILAFAGAGMPVWEAFNHGLTAISTGGFSVRNDSFTSYPLPVLVTGNIIIVIGAISFKVYYLMLFKWQFRKAWRQTQLRYFGTLLLGLISLLLMFNRPENWIHNTFQAASAIGTCGLNTVPVQGWPLPAVLLLTIAMNLGGNADSTAGGLKTARLAWLLKHLRAQIWQTLAPNEKSSDYPVQFDGRAVDHNEKNEEVLQALNFLLLWLVAGLAGCLVLSLLLPDQFSLSDILFEVSSALNNVGLSIGITDHALRPAAKWTLIVLMWIGRLEIYAVVVLLYGVFGRKPR</sequence>
<evidence type="ECO:0000313" key="10">
    <source>
        <dbReference type="EMBL" id="GAA4469320.1"/>
    </source>
</evidence>
<keyword evidence="7" id="KW-0406">Ion transport</keyword>
<comment type="similarity">
    <text evidence="2">Belongs to the TrkH potassium transport family.</text>
</comment>
<feature type="transmembrane region" description="Helical" evidence="9">
    <location>
        <begin position="40"/>
        <end position="59"/>
    </location>
</feature>
<evidence type="ECO:0000256" key="9">
    <source>
        <dbReference type="SAM" id="Phobius"/>
    </source>
</evidence>
<name>A0ABP8NQ88_9BACT</name>
<comment type="subcellular location">
    <subcellularLocation>
        <location evidence="1">Cell membrane</location>
        <topology evidence="1">Multi-pass membrane protein</topology>
    </subcellularLocation>
</comment>
<feature type="transmembrane region" description="Helical" evidence="9">
    <location>
        <begin position="191"/>
        <end position="213"/>
    </location>
</feature>
<proteinExistence type="inferred from homology"/>
<evidence type="ECO:0000256" key="1">
    <source>
        <dbReference type="ARBA" id="ARBA00004651"/>
    </source>
</evidence>
<dbReference type="Pfam" id="PF02386">
    <property type="entry name" value="TrkH"/>
    <property type="match status" value="2"/>
</dbReference>
<evidence type="ECO:0000313" key="11">
    <source>
        <dbReference type="Proteomes" id="UP001501175"/>
    </source>
</evidence>
<feature type="transmembrane region" description="Helical" evidence="9">
    <location>
        <begin position="278"/>
        <end position="295"/>
    </location>
</feature>
<evidence type="ECO:0000256" key="8">
    <source>
        <dbReference type="ARBA" id="ARBA00023136"/>
    </source>
</evidence>
<keyword evidence="3" id="KW-0813">Transport</keyword>
<evidence type="ECO:0000256" key="2">
    <source>
        <dbReference type="ARBA" id="ARBA00009137"/>
    </source>
</evidence>
<feature type="transmembrane region" description="Helical" evidence="9">
    <location>
        <begin position="71"/>
        <end position="92"/>
    </location>
</feature>
<protein>
    <submittedName>
        <fullName evidence="10">TrkH family potassium uptake protein</fullName>
    </submittedName>
</protein>
<keyword evidence="8 9" id="KW-0472">Membrane</keyword>
<accession>A0ABP8NQ88</accession>
<dbReference type="InterPro" id="IPR003445">
    <property type="entry name" value="Cat_transpt"/>
</dbReference>
<feature type="transmembrane region" description="Helical" evidence="9">
    <location>
        <begin position="238"/>
        <end position="257"/>
    </location>
</feature>
<dbReference type="PANTHER" id="PTHR32024:SF2">
    <property type="entry name" value="TRK SYSTEM POTASSIUM UPTAKE PROTEIN TRKG-RELATED"/>
    <property type="match status" value="1"/>
</dbReference>
<gene>
    <name evidence="10" type="ORF">GCM10023189_56190</name>
</gene>
<feature type="transmembrane region" description="Helical" evidence="9">
    <location>
        <begin position="139"/>
        <end position="160"/>
    </location>
</feature>
<dbReference type="RefSeq" id="WP_345249472.1">
    <property type="nucleotide sequence ID" value="NZ_BAABHD010000084.1"/>
</dbReference>
<dbReference type="EMBL" id="BAABHD010000084">
    <property type="protein sequence ID" value="GAA4469320.1"/>
    <property type="molecule type" value="Genomic_DNA"/>
</dbReference>
<comment type="caution">
    <text evidence="10">The sequence shown here is derived from an EMBL/GenBank/DDBJ whole genome shotgun (WGS) entry which is preliminary data.</text>
</comment>
<dbReference type="Proteomes" id="UP001501175">
    <property type="component" value="Unassembled WGS sequence"/>
</dbReference>
<evidence type="ECO:0000256" key="4">
    <source>
        <dbReference type="ARBA" id="ARBA00022475"/>
    </source>
</evidence>
<organism evidence="10 11">
    <name type="scientific">Nibrella saemangeumensis</name>
    <dbReference type="NCBI Taxonomy" id="1084526"/>
    <lineage>
        <taxon>Bacteria</taxon>
        <taxon>Pseudomonadati</taxon>
        <taxon>Bacteroidota</taxon>
        <taxon>Cytophagia</taxon>
        <taxon>Cytophagales</taxon>
        <taxon>Spirosomataceae</taxon>
        <taxon>Nibrella</taxon>
    </lineage>
</organism>
<feature type="transmembrane region" description="Helical" evidence="9">
    <location>
        <begin position="461"/>
        <end position="483"/>
    </location>
</feature>
<keyword evidence="4" id="KW-1003">Cell membrane</keyword>
<reference evidence="11" key="1">
    <citation type="journal article" date="2019" name="Int. J. Syst. Evol. Microbiol.">
        <title>The Global Catalogue of Microorganisms (GCM) 10K type strain sequencing project: providing services to taxonomists for standard genome sequencing and annotation.</title>
        <authorList>
            <consortium name="The Broad Institute Genomics Platform"/>
            <consortium name="The Broad Institute Genome Sequencing Center for Infectious Disease"/>
            <person name="Wu L."/>
            <person name="Ma J."/>
        </authorList>
    </citation>
    <scope>NUCLEOTIDE SEQUENCE [LARGE SCALE GENOMIC DNA]</scope>
    <source>
        <strain evidence="11">JCM 17927</strain>
    </source>
</reference>
<evidence type="ECO:0000256" key="3">
    <source>
        <dbReference type="ARBA" id="ARBA00022448"/>
    </source>
</evidence>
<evidence type="ECO:0000256" key="7">
    <source>
        <dbReference type="ARBA" id="ARBA00023065"/>
    </source>
</evidence>
<dbReference type="PANTHER" id="PTHR32024">
    <property type="entry name" value="TRK SYSTEM POTASSIUM UPTAKE PROTEIN TRKG-RELATED"/>
    <property type="match status" value="1"/>
</dbReference>
<keyword evidence="5 9" id="KW-0812">Transmembrane</keyword>
<feature type="transmembrane region" description="Helical" evidence="9">
    <location>
        <begin position="12"/>
        <end position="34"/>
    </location>
</feature>